<reference evidence="2" key="1">
    <citation type="submission" date="2019-02" db="EMBL/GenBank/DDBJ databases">
        <authorList>
            <person name="Gruber-Vodicka R. H."/>
            <person name="Seah K. B. B."/>
        </authorList>
    </citation>
    <scope>NUCLEOTIDE SEQUENCE</scope>
    <source>
        <strain evidence="3">BECK_BZ106</strain>
        <strain evidence="2">BECK_BZ15</strain>
    </source>
</reference>
<organism evidence="2">
    <name type="scientific">Candidatus Kentrum sp. FW</name>
    <dbReference type="NCBI Taxonomy" id="2126338"/>
    <lineage>
        <taxon>Bacteria</taxon>
        <taxon>Pseudomonadati</taxon>
        <taxon>Pseudomonadota</taxon>
        <taxon>Gammaproteobacteria</taxon>
        <taxon>Candidatus Kentrum</taxon>
    </lineage>
</organism>
<dbReference type="InterPro" id="IPR041519">
    <property type="entry name" value="HEPN_RiboL-PSP"/>
</dbReference>
<name>A0A450S7B6_9GAMM</name>
<dbReference type="AlphaFoldDB" id="A0A450S7B6"/>
<sequence length="172" mass="19780">MRIERIDRALEQCETHLSSTSTYGTEIENLLTQSLLVLMYAEFERKIKTLVWERLSSITDGSIRKFVKSCDAIRGLKTSDIAGLLGRFEPACKTAFTQKKNDNEYAENLYNSIVINRHDVAHAQGSHVTFREVKRFYEEGHVILDFSIFQSRNEPEGGSNERAIMRRIFGNN</sequence>
<accession>A0A450S7B6</accession>
<evidence type="ECO:0000313" key="2">
    <source>
        <dbReference type="EMBL" id="VFJ47766.1"/>
    </source>
</evidence>
<evidence type="ECO:0000313" key="3">
    <source>
        <dbReference type="EMBL" id="VFJ62298.1"/>
    </source>
</evidence>
<gene>
    <name evidence="2" type="ORF">BECKFW1821A_GA0114235_101731</name>
    <name evidence="3" type="ORF">BECKFW1821B_GA0114236_107212</name>
</gene>
<proteinExistence type="predicted"/>
<dbReference type="Pfam" id="PF18735">
    <property type="entry name" value="HEPN_RiboL-PSP"/>
    <property type="match status" value="1"/>
</dbReference>
<evidence type="ECO:0000259" key="1">
    <source>
        <dbReference type="Pfam" id="PF18735"/>
    </source>
</evidence>
<protein>
    <recommendedName>
        <fullName evidence="1">RiboL-PSP-HEPN domain-containing protein</fullName>
    </recommendedName>
</protein>
<dbReference type="EMBL" id="CAADFD010000072">
    <property type="protein sequence ID" value="VFJ62298.1"/>
    <property type="molecule type" value="Genomic_DNA"/>
</dbReference>
<feature type="domain" description="RiboL-PSP-HEPN" evidence="1">
    <location>
        <begin position="3"/>
        <end position="140"/>
    </location>
</feature>
<dbReference type="EMBL" id="CAADEW010000017">
    <property type="protein sequence ID" value="VFJ47766.1"/>
    <property type="molecule type" value="Genomic_DNA"/>
</dbReference>